<protein>
    <submittedName>
        <fullName evidence="12">Gibberellin 20 oxidase 1-B-like</fullName>
    </submittedName>
</protein>
<dbReference type="OrthoDB" id="288590at2759"/>
<dbReference type="AlphaFoldDB" id="A0A6P8DHC4"/>
<keyword evidence="5 9" id="KW-0408">Iron</keyword>
<proteinExistence type="inferred from homology"/>
<dbReference type="GO" id="GO:0009686">
    <property type="term" value="P:gibberellin biosynthetic process"/>
    <property type="evidence" value="ECO:0007669"/>
    <property type="project" value="UniProtKB-ARBA"/>
</dbReference>
<dbReference type="InterPro" id="IPR005123">
    <property type="entry name" value="Oxoglu/Fe-dep_dioxygenase_dom"/>
</dbReference>
<dbReference type="Proteomes" id="UP000515151">
    <property type="component" value="Chromosome 4"/>
</dbReference>
<keyword evidence="4 9" id="KW-0560">Oxidoreductase</keyword>
<dbReference type="GO" id="GO:0045544">
    <property type="term" value="F:gibberellin 20-oxidase activity"/>
    <property type="evidence" value="ECO:0007669"/>
    <property type="project" value="UniProtKB-ARBA"/>
</dbReference>
<evidence type="ECO:0000259" key="10">
    <source>
        <dbReference type="PROSITE" id="PS51471"/>
    </source>
</evidence>
<organism evidence="11 12">
    <name type="scientific">Punica granatum</name>
    <name type="common">Pomegranate</name>
    <dbReference type="NCBI Taxonomy" id="22663"/>
    <lineage>
        <taxon>Eukaryota</taxon>
        <taxon>Viridiplantae</taxon>
        <taxon>Streptophyta</taxon>
        <taxon>Embryophyta</taxon>
        <taxon>Tracheophyta</taxon>
        <taxon>Spermatophyta</taxon>
        <taxon>Magnoliopsida</taxon>
        <taxon>eudicotyledons</taxon>
        <taxon>Gunneridae</taxon>
        <taxon>Pentapetalae</taxon>
        <taxon>rosids</taxon>
        <taxon>malvids</taxon>
        <taxon>Myrtales</taxon>
        <taxon>Lythraceae</taxon>
        <taxon>Punica</taxon>
    </lineage>
</organism>
<accession>A0A6P8DHC4</accession>
<sequence length="429" mass="48222">MGSCISKCMPNKHSRLEDHHVYDDDLYGFVQDKLVISQAPPFKVPPTPLSNKISPSPLELSFSSKSASTIFTASKSSASSIPAQFLWPAEDTVRALDELDEPLIDLGGFFRGDHESTLRAAKAIREACLSHGFFQVVNHGIDWGLIQAAHDHIRSFFRSPIETKLRASQKRNGYGGYSSAHSERFSSRLPWKETLSFGYPANSPEETVEFFKSKLGMEFEQTGKVYKKYCEAMKDLALGIMELLAISLGVGRLHYKELFNDSRSIMRCNYYPPCKKPSLVLGTGPHCDPTSLTVLHQDQVGGLEVSANGKWWKVRPHPDALVINIGDSFMALTNGMYKSGLHWAVVNESRERMSLSFFMCPAPYKVVRPPQGLLYRDMNGERKYPDFTWPELLHFVKNHHRADTGDTLGHFSRWLLSQSAVLSCQDPQA</sequence>
<evidence type="ECO:0000256" key="8">
    <source>
        <dbReference type="ARBA" id="ARBA00050508"/>
    </source>
</evidence>
<dbReference type="InterPro" id="IPR026992">
    <property type="entry name" value="DIOX_N"/>
</dbReference>
<evidence type="ECO:0000256" key="6">
    <source>
        <dbReference type="ARBA" id="ARBA00037909"/>
    </source>
</evidence>
<name>A0A6P8DHC4_PUNGR</name>
<evidence type="ECO:0000256" key="3">
    <source>
        <dbReference type="ARBA" id="ARBA00022723"/>
    </source>
</evidence>
<comment type="pathway">
    <text evidence="6">Plant hormone biosynthesis; gibberellin biosynthesis.</text>
</comment>
<dbReference type="PROSITE" id="PS51471">
    <property type="entry name" value="FE2OG_OXY"/>
    <property type="match status" value="1"/>
</dbReference>
<dbReference type="InterPro" id="IPR044861">
    <property type="entry name" value="IPNS-like_FE2OG_OXY"/>
</dbReference>
<reference evidence="12" key="2">
    <citation type="submission" date="2025-08" db="UniProtKB">
        <authorList>
            <consortium name="RefSeq"/>
        </authorList>
    </citation>
    <scope>IDENTIFICATION</scope>
    <source>
        <tissue evidence="12">Leaf</tissue>
    </source>
</reference>
<dbReference type="SUPFAM" id="SSF51197">
    <property type="entry name" value="Clavaminate synthase-like"/>
    <property type="match status" value="1"/>
</dbReference>
<dbReference type="Pfam" id="PF03171">
    <property type="entry name" value="2OG-FeII_Oxy"/>
    <property type="match status" value="1"/>
</dbReference>
<comment type="similarity">
    <text evidence="7">Belongs to the iron/ascorbate-dependent oxidoreductase family. GA20OX subfamily.</text>
</comment>
<evidence type="ECO:0000256" key="4">
    <source>
        <dbReference type="ARBA" id="ARBA00023002"/>
    </source>
</evidence>
<reference evidence="11" key="1">
    <citation type="journal article" date="2020" name="Plant Biotechnol. J.">
        <title>The pomegranate (Punica granatum L.) draft genome dissects genetic divergence between soft- and hard-seeded cultivars.</title>
        <authorList>
            <person name="Luo X."/>
            <person name="Li H."/>
            <person name="Wu Z."/>
            <person name="Yao W."/>
            <person name="Zhao P."/>
            <person name="Cao D."/>
            <person name="Yu H."/>
            <person name="Li K."/>
            <person name="Poudel K."/>
            <person name="Zhao D."/>
            <person name="Zhang F."/>
            <person name="Xia X."/>
            <person name="Chen L."/>
            <person name="Wang Q."/>
            <person name="Jing D."/>
            <person name="Cao S."/>
        </authorList>
    </citation>
    <scope>NUCLEOTIDE SEQUENCE [LARGE SCALE GENOMIC DNA]</scope>
    <source>
        <strain evidence="11">cv. Tunisia</strain>
    </source>
</reference>
<dbReference type="Gene3D" id="2.60.120.330">
    <property type="entry name" value="B-lactam Antibiotic, Isopenicillin N Synthase, Chain"/>
    <property type="match status" value="1"/>
</dbReference>
<dbReference type="PANTHER" id="PTHR47990">
    <property type="entry name" value="2-OXOGLUTARATE (2OG) AND FE(II)-DEPENDENT OXYGENASE SUPERFAMILY PROTEIN-RELATED"/>
    <property type="match status" value="1"/>
</dbReference>
<evidence type="ECO:0000256" key="9">
    <source>
        <dbReference type="RuleBase" id="RU003682"/>
    </source>
</evidence>
<feature type="domain" description="Fe2OG dioxygenase" evidence="10">
    <location>
        <begin position="261"/>
        <end position="361"/>
    </location>
</feature>
<dbReference type="InterPro" id="IPR050231">
    <property type="entry name" value="Iron_ascorbate_oxido_reductase"/>
</dbReference>
<comment type="pathway">
    <text evidence="2">Hormone biosynthesis.</text>
</comment>
<keyword evidence="3 9" id="KW-0479">Metal-binding</keyword>
<evidence type="ECO:0000256" key="5">
    <source>
        <dbReference type="ARBA" id="ARBA00023004"/>
    </source>
</evidence>
<dbReference type="GeneID" id="116203302"/>
<comment type="cofactor">
    <cofactor evidence="1">
        <name>L-ascorbate</name>
        <dbReference type="ChEBI" id="CHEBI:38290"/>
    </cofactor>
</comment>
<dbReference type="Pfam" id="PF14226">
    <property type="entry name" value="DIOX_N"/>
    <property type="match status" value="1"/>
</dbReference>
<dbReference type="FunFam" id="2.60.120.330:FF:000003">
    <property type="entry name" value="Gibberellin 20 oxidase 2"/>
    <property type="match status" value="1"/>
</dbReference>
<evidence type="ECO:0000256" key="7">
    <source>
        <dbReference type="ARBA" id="ARBA00043997"/>
    </source>
</evidence>
<comment type="catalytic activity">
    <reaction evidence="8">
        <text>gibberellin A12 + 2 2-oxoglutarate + 3 O2 + H(+) = gibberellin A9 + 2 succinate + 3 CO2 + 2 H2O</text>
        <dbReference type="Rhea" id="RHEA:60772"/>
        <dbReference type="ChEBI" id="CHEBI:15377"/>
        <dbReference type="ChEBI" id="CHEBI:15378"/>
        <dbReference type="ChEBI" id="CHEBI:15379"/>
        <dbReference type="ChEBI" id="CHEBI:16526"/>
        <dbReference type="ChEBI" id="CHEBI:16810"/>
        <dbReference type="ChEBI" id="CHEBI:30031"/>
        <dbReference type="ChEBI" id="CHEBI:58627"/>
        <dbReference type="ChEBI" id="CHEBI:73255"/>
    </reaction>
    <physiologicalReaction direction="left-to-right" evidence="8">
        <dbReference type="Rhea" id="RHEA:60773"/>
    </physiologicalReaction>
</comment>
<dbReference type="GO" id="GO:0046872">
    <property type="term" value="F:metal ion binding"/>
    <property type="evidence" value="ECO:0007669"/>
    <property type="project" value="UniProtKB-KW"/>
</dbReference>
<evidence type="ECO:0000256" key="2">
    <source>
        <dbReference type="ARBA" id="ARBA00004972"/>
    </source>
</evidence>
<gene>
    <name evidence="12" type="primary">LOC116203302</name>
</gene>
<keyword evidence="11" id="KW-1185">Reference proteome</keyword>
<evidence type="ECO:0000313" key="11">
    <source>
        <dbReference type="Proteomes" id="UP000515151"/>
    </source>
</evidence>
<dbReference type="InterPro" id="IPR027443">
    <property type="entry name" value="IPNS-like_sf"/>
</dbReference>
<evidence type="ECO:0000313" key="12">
    <source>
        <dbReference type="RefSeq" id="XP_031390843.1"/>
    </source>
</evidence>
<dbReference type="RefSeq" id="XP_031390843.1">
    <property type="nucleotide sequence ID" value="XM_031534983.1"/>
</dbReference>
<evidence type="ECO:0000256" key="1">
    <source>
        <dbReference type="ARBA" id="ARBA00001961"/>
    </source>
</evidence>